<dbReference type="Pfam" id="PF02585">
    <property type="entry name" value="PIG-L"/>
    <property type="match status" value="1"/>
</dbReference>
<dbReference type="Gene3D" id="3.40.50.10320">
    <property type="entry name" value="LmbE-like"/>
    <property type="match status" value="1"/>
</dbReference>
<keyword evidence="1" id="KW-0479">Metal-binding</keyword>
<dbReference type="EMBL" id="CAEZXH010000101">
    <property type="protein sequence ID" value="CAB4692948.1"/>
    <property type="molecule type" value="Genomic_DNA"/>
</dbReference>
<keyword evidence="2" id="KW-0378">Hydrolase</keyword>
<dbReference type="SUPFAM" id="SSF102588">
    <property type="entry name" value="LmbE-like"/>
    <property type="match status" value="1"/>
</dbReference>
<dbReference type="InterPro" id="IPR003737">
    <property type="entry name" value="GlcNAc_PI_deacetylase-related"/>
</dbReference>
<reference evidence="3" key="1">
    <citation type="submission" date="2020-05" db="EMBL/GenBank/DDBJ databases">
        <authorList>
            <person name="Chiriac C."/>
            <person name="Salcher M."/>
            <person name="Ghai R."/>
            <person name="Kavagutti S V."/>
        </authorList>
    </citation>
    <scope>NUCLEOTIDE SEQUENCE</scope>
</reference>
<organism evidence="3">
    <name type="scientific">freshwater metagenome</name>
    <dbReference type="NCBI Taxonomy" id="449393"/>
    <lineage>
        <taxon>unclassified sequences</taxon>
        <taxon>metagenomes</taxon>
        <taxon>ecological metagenomes</taxon>
    </lineage>
</organism>
<evidence type="ECO:0000313" key="3">
    <source>
        <dbReference type="EMBL" id="CAB4692948.1"/>
    </source>
</evidence>
<evidence type="ECO:0000256" key="2">
    <source>
        <dbReference type="ARBA" id="ARBA00022801"/>
    </source>
</evidence>
<dbReference type="HAMAP" id="MF_01696">
    <property type="entry name" value="MshB"/>
    <property type="match status" value="1"/>
</dbReference>
<dbReference type="AlphaFoldDB" id="A0A6J6P8Q1"/>
<dbReference type="InterPro" id="IPR017810">
    <property type="entry name" value="Mycothiol_biosynthesis_MshB"/>
</dbReference>
<accession>A0A6J6P8Q1</accession>
<dbReference type="PANTHER" id="PTHR12993:SF26">
    <property type="entry name" value="1D-MYO-INOSITOL 2-ACETAMIDO-2-DEOXY-ALPHA-D-GLUCOPYRANOSIDE DEACETYLASE"/>
    <property type="match status" value="1"/>
</dbReference>
<evidence type="ECO:0000256" key="1">
    <source>
        <dbReference type="ARBA" id="ARBA00022723"/>
    </source>
</evidence>
<dbReference type="InterPro" id="IPR024078">
    <property type="entry name" value="LmbE-like_dom_sf"/>
</dbReference>
<dbReference type="NCBIfam" id="TIGR03445">
    <property type="entry name" value="mycothiol_MshB"/>
    <property type="match status" value="1"/>
</dbReference>
<proteinExistence type="inferred from homology"/>
<dbReference type="GO" id="GO:0035595">
    <property type="term" value="F:N-acetylglucosaminylinositol deacetylase activity"/>
    <property type="evidence" value="ECO:0007669"/>
    <property type="project" value="InterPro"/>
</dbReference>
<gene>
    <name evidence="3" type="ORF">UFOPK2360_01248</name>
</gene>
<name>A0A6J6P8Q1_9ZZZZ</name>
<sequence length="407" mass="44421">MIPAAASRARSRLACSSTEIFSSPLLSRSSGFTISRVFLLFRSNSKSRPVRSVPDPLLTKTTRWPSGEMVKFRGAPREKRNVRALWRGNGSSLIGIDRTLSLMSLAPSASKSAGARLLLVHAHPDDESINNGATMAKYIAEGAQVALVTCTRGEEGEVLVPEFANLASDKDDQLGPHREIELRNALAALSGSNQMQHHFLGAPDVHYRDSGMMGMPQNERPDVFWSTSLDTAASHLVEIIRKFKPQVLITYDEIGGYGHPDHIQAHRVSMRAADLAADQNYGTSAPWSISKIYWNTIPRSVIQQGMDAMKDSGSAFFGAESIEDIPFAKPDELVTSVVDATEFVSQKMEAMRAHATQIAVDGPFFALSNMLGMQVFGVEYYTLAKGVVSEPFDADGREINLFSGVSI</sequence>
<dbReference type="GO" id="GO:0046872">
    <property type="term" value="F:metal ion binding"/>
    <property type="evidence" value="ECO:0007669"/>
    <property type="project" value="UniProtKB-KW"/>
</dbReference>
<dbReference type="PANTHER" id="PTHR12993">
    <property type="entry name" value="N-ACETYLGLUCOSAMINYL-PHOSPHATIDYLINOSITOL DE-N-ACETYLASE-RELATED"/>
    <property type="match status" value="1"/>
</dbReference>
<protein>
    <submittedName>
        <fullName evidence="3">Unannotated protein</fullName>
    </submittedName>
</protein>